<evidence type="ECO:0000256" key="1">
    <source>
        <dbReference type="ARBA" id="ARBA00000073"/>
    </source>
</evidence>
<dbReference type="PANTHER" id="PTHR21600">
    <property type="entry name" value="MITOCHONDRIAL RNA PSEUDOURIDINE SYNTHASE"/>
    <property type="match status" value="1"/>
</dbReference>
<sequence length="299" mass="33732">MYFKWTYTGNPLKLQNFLRQQGFSQSQLIKLKFHGGAVYVNHRQRNTDYLLHAKDRILLQLAPEIPVDTVKPFAAPIDIIYEDAHYLVVNKPAGVASIPDAAKGDDSMANRVKAYLISSHAESTAIHVVTRLDRDTSGLMLFAKHGFAHSLVDRQLHSSRFIKNYQALIPLHQPLPSHGWLILRIGRSQEFYMKRAVVPTGKQSTTEYRLLQQNSAYALAEVTLHTGRTHQIRVHFSAIGHPLIGDDLYGGEMLMARQALHCAHLNFYHPYLNRTIDLTAPLPADMQAGLTRVGLVESH</sequence>
<evidence type="ECO:0000259" key="6">
    <source>
        <dbReference type="Pfam" id="PF00849"/>
    </source>
</evidence>
<reference evidence="7 8" key="1">
    <citation type="journal article" date="2015" name="Genome Announc.">
        <title>Expanding the biotechnology potential of lactobacilli through comparative genomics of 213 strains and associated genera.</title>
        <authorList>
            <person name="Sun Z."/>
            <person name="Harris H.M."/>
            <person name="McCann A."/>
            <person name="Guo C."/>
            <person name="Argimon S."/>
            <person name="Zhang W."/>
            <person name="Yang X."/>
            <person name="Jeffery I.B."/>
            <person name="Cooney J.C."/>
            <person name="Kagawa T.F."/>
            <person name="Liu W."/>
            <person name="Song Y."/>
            <person name="Salvetti E."/>
            <person name="Wrobel A."/>
            <person name="Rasinkangas P."/>
            <person name="Parkhill J."/>
            <person name="Rea M.C."/>
            <person name="O'Sullivan O."/>
            <person name="Ritari J."/>
            <person name="Douillard F.P."/>
            <person name="Paul Ross R."/>
            <person name="Yang R."/>
            <person name="Briner A.E."/>
            <person name="Felis G.E."/>
            <person name="de Vos W.M."/>
            <person name="Barrangou R."/>
            <person name="Klaenhammer T.R."/>
            <person name="Caufield P.W."/>
            <person name="Cui Y."/>
            <person name="Zhang H."/>
            <person name="O'Toole P.W."/>
        </authorList>
    </citation>
    <scope>NUCLEOTIDE SEQUENCE [LARGE SCALE GENOMIC DNA]</scope>
    <source>
        <strain evidence="7 8">DSM 24301</strain>
    </source>
</reference>
<feature type="domain" description="Pseudouridine synthase RsuA/RluA-like" evidence="6">
    <location>
        <begin position="85"/>
        <end position="238"/>
    </location>
</feature>
<keyword evidence="5" id="KW-0413">Isomerase</keyword>
<evidence type="ECO:0000256" key="3">
    <source>
        <dbReference type="PIRSR" id="PIRSR606225-1"/>
    </source>
</evidence>
<dbReference type="PROSITE" id="PS01129">
    <property type="entry name" value="PSI_RLU"/>
    <property type="match status" value="1"/>
</dbReference>
<evidence type="ECO:0000256" key="4">
    <source>
        <dbReference type="PROSITE-ProRule" id="PRU00182"/>
    </source>
</evidence>
<dbReference type="RefSeq" id="WP_054777429.1">
    <property type="nucleotide sequence ID" value="NZ_BBBX01000013.1"/>
</dbReference>
<dbReference type="InterPro" id="IPR006225">
    <property type="entry name" value="PsdUridine_synth_RluC/D"/>
</dbReference>
<comment type="function">
    <text evidence="5">Responsible for synthesis of pseudouridine from uracil.</text>
</comment>
<dbReference type="PROSITE" id="PS50889">
    <property type="entry name" value="S4"/>
    <property type="match status" value="1"/>
</dbReference>
<dbReference type="SUPFAM" id="SSF55120">
    <property type="entry name" value="Pseudouridine synthase"/>
    <property type="match status" value="1"/>
</dbReference>
<dbReference type="GO" id="GO:0003723">
    <property type="term" value="F:RNA binding"/>
    <property type="evidence" value="ECO:0007669"/>
    <property type="project" value="UniProtKB-KW"/>
</dbReference>
<dbReference type="InterPro" id="IPR006145">
    <property type="entry name" value="PsdUridine_synth_RsuA/RluA"/>
</dbReference>
<organism evidence="7 8">
    <name type="scientific">Lacticaseibacillus saniviri JCM 17471 = DSM 24301</name>
    <dbReference type="NCBI Taxonomy" id="1293598"/>
    <lineage>
        <taxon>Bacteria</taxon>
        <taxon>Bacillati</taxon>
        <taxon>Bacillota</taxon>
        <taxon>Bacilli</taxon>
        <taxon>Lactobacillales</taxon>
        <taxon>Lactobacillaceae</taxon>
        <taxon>Lacticaseibacillus</taxon>
    </lineage>
</organism>
<protein>
    <recommendedName>
        <fullName evidence="5">Pseudouridine synthase</fullName>
        <ecNumber evidence="5">5.4.99.-</ecNumber>
    </recommendedName>
</protein>
<dbReference type="PANTHER" id="PTHR21600:SF35">
    <property type="entry name" value="PSEUDOURIDINE SYNTHASE"/>
    <property type="match status" value="1"/>
</dbReference>
<evidence type="ECO:0000256" key="5">
    <source>
        <dbReference type="RuleBase" id="RU362028"/>
    </source>
</evidence>
<evidence type="ECO:0000256" key="2">
    <source>
        <dbReference type="ARBA" id="ARBA00010876"/>
    </source>
</evidence>
<dbReference type="EC" id="5.4.99.-" evidence="5"/>
<gene>
    <name evidence="7" type="ORF">IV56_GL000777</name>
</gene>
<dbReference type="InterPro" id="IPR006224">
    <property type="entry name" value="PsdUridine_synth_RluA-like_CS"/>
</dbReference>
<dbReference type="InterPro" id="IPR050188">
    <property type="entry name" value="RluA_PseudoU_synthase"/>
</dbReference>
<evidence type="ECO:0000313" key="7">
    <source>
        <dbReference type="EMBL" id="KRO16788.1"/>
    </source>
</evidence>
<dbReference type="GO" id="GO:0140098">
    <property type="term" value="F:catalytic activity, acting on RNA"/>
    <property type="evidence" value="ECO:0007669"/>
    <property type="project" value="UniProtKB-ARBA"/>
</dbReference>
<comment type="similarity">
    <text evidence="2 5">Belongs to the pseudouridine synthase RluA family.</text>
</comment>
<dbReference type="GO" id="GO:0000455">
    <property type="term" value="P:enzyme-directed rRNA pseudouridine synthesis"/>
    <property type="evidence" value="ECO:0007669"/>
    <property type="project" value="TreeGrafter"/>
</dbReference>
<dbReference type="Proteomes" id="UP000050969">
    <property type="component" value="Unassembled WGS sequence"/>
</dbReference>
<keyword evidence="4" id="KW-0694">RNA-binding</keyword>
<accession>A0A0R2MTE0</accession>
<dbReference type="STRING" id="1293598.IV56_GL000777"/>
<feature type="active site" evidence="3">
    <location>
        <position position="133"/>
    </location>
</feature>
<dbReference type="GO" id="GO:0009982">
    <property type="term" value="F:pseudouridine synthase activity"/>
    <property type="evidence" value="ECO:0007669"/>
    <property type="project" value="InterPro"/>
</dbReference>
<evidence type="ECO:0000313" key="8">
    <source>
        <dbReference type="Proteomes" id="UP000050969"/>
    </source>
</evidence>
<dbReference type="Pfam" id="PF00849">
    <property type="entry name" value="PseudoU_synth_2"/>
    <property type="match status" value="1"/>
</dbReference>
<dbReference type="EMBL" id="JQCE01000032">
    <property type="protein sequence ID" value="KRO16788.1"/>
    <property type="molecule type" value="Genomic_DNA"/>
</dbReference>
<proteinExistence type="inferred from homology"/>
<dbReference type="InterPro" id="IPR020103">
    <property type="entry name" value="PsdUridine_synth_cat_dom_sf"/>
</dbReference>
<dbReference type="OrthoDB" id="9807829at2"/>
<dbReference type="CDD" id="cd02869">
    <property type="entry name" value="PseudoU_synth_RluA_like"/>
    <property type="match status" value="1"/>
</dbReference>
<dbReference type="PATRIC" id="fig|1293598.4.peg.825"/>
<dbReference type="Gene3D" id="3.30.2350.10">
    <property type="entry name" value="Pseudouridine synthase"/>
    <property type="match status" value="1"/>
</dbReference>
<comment type="catalytic activity">
    <reaction evidence="1 5">
        <text>a uridine in RNA = a pseudouridine in RNA</text>
        <dbReference type="Rhea" id="RHEA:48348"/>
        <dbReference type="Rhea" id="RHEA-COMP:12068"/>
        <dbReference type="Rhea" id="RHEA-COMP:12069"/>
        <dbReference type="ChEBI" id="CHEBI:65314"/>
        <dbReference type="ChEBI" id="CHEBI:65315"/>
    </reaction>
</comment>
<dbReference type="AlphaFoldDB" id="A0A0R2MTE0"/>
<keyword evidence="8" id="KW-1185">Reference proteome</keyword>
<dbReference type="NCBIfam" id="TIGR00005">
    <property type="entry name" value="rluA_subfam"/>
    <property type="match status" value="1"/>
</dbReference>
<comment type="caution">
    <text evidence="7">The sequence shown here is derived from an EMBL/GenBank/DDBJ whole genome shotgun (WGS) entry which is preliminary data.</text>
</comment>
<name>A0A0R2MTE0_9LACO</name>